<dbReference type="EMBL" id="SGPK01000262">
    <property type="protein sequence ID" value="THH05427.1"/>
    <property type="molecule type" value="Genomic_DNA"/>
</dbReference>
<evidence type="ECO:0000256" key="1">
    <source>
        <dbReference type="SAM" id="MobiDB-lite"/>
    </source>
</evidence>
<feature type="region of interest" description="Disordered" evidence="1">
    <location>
        <begin position="180"/>
        <end position="199"/>
    </location>
</feature>
<dbReference type="AlphaFoldDB" id="A0A4S4L2S2"/>
<keyword evidence="3" id="KW-1185">Reference proteome</keyword>
<accession>A0A4S4L2S2</accession>
<dbReference type="Proteomes" id="UP000308199">
    <property type="component" value="Unassembled WGS sequence"/>
</dbReference>
<feature type="compositionally biased region" description="Polar residues" evidence="1">
    <location>
        <begin position="149"/>
        <end position="160"/>
    </location>
</feature>
<evidence type="ECO:0000313" key="3">
    <source>
        <dbReference type="Proteomes" id="UP000308199"/>
    </source>
</evidence>
<sequence length="210" mass="23362">MPSQCLSSRITHSYSPYPCHHSANINHLHNILNNPTLCPAIDNIINQPEHHAIQIPLYIHDVLQLDIDSILQQRRILKNIIDTHTASLHAFQSMMTQNHQSECLHHEQSQFFLNAALHHGAAETLSRFFEDVDTDISSNGSPPPLVIPNTETHPSGSPENPITIVDNTEEQFYEVSEVAIQTSPTSPTPSDLSNHGCHSLDLDTQVLPLG</sequence>
<comment type="caution">
    <text evidence="2">The sequence shown here is derived from an EMBL/GenBank/DDBJ whole genome shotgun (WGS) entry which is preliminary data.</text>
</comment>
<reference evidence="2 3" key="1">
    <citation type="submission" date="2019-02" db="EMBL/GenBank/DDBJ databases">
        <title>Genome sequencing of the rare red list fungi Phellinidium pouzarii.</title>
        <authorList>
            <person name="Buettner E."/>
            <person name="Kellner H."/>
        </authorList>
    </citation>
    <scope>NUCLEOTIDE SEQUENCE [LARGE SCALE GENOMIC DNA]</scope>
    <source>
        <strain evidence="2 3">DSM 108285</strain>
    </source>
</reference>
<protein>
    <submittedName>
        <fullName evidence="2">Uncharacterized protein</fullName>
    </submittedName>
</protein>
<organism evidence="2 3">
    <name type="scientific">Phellinidium pouzarii</name>
    <dbReference type="NCBI Taxonomy" id="167371"/>
    <lineage>
        <taxon>Eukaryota</taxon>
        <taxon>Fungi</taxon>
        <taxon>Dikarya</taxon>
        <taxon>Basidiomycota</taxon>
        <taxon>Agaricomycotina</taxon>
        <taxon>Agaricomycetes</taxon>
        <taxon>Hymenochaetales</taxon>
        <taxon>Hymenochaetaceae</taxon>
        <taxon>Phellinidium</taxon>
    </lineage>
</organism>
<name>A0A4S4L2S2_9AGAM</name>
<feature type="region of interest" description="Disordered" evidence="1">
    <location>
        <begin position="136"/>
        <end position="162"/>
    </location>
</feature>
<evidence type="ECO:0000313" key="2">
    <source>
        <dbReference type="EMBL" id="THH05427.1"/>
    </source>
</evidence>
<proteinExistence type="predicted"/>
<gene>
    <name evidence="2" type="ORF">EW145_g4805</name>
</gene>